<sequence>MNSEPDIGKMWQFIKALPREPVIRGSSLQPVLICLALLGHAFVTPAVGQSNRVVKKTITIDPTSGTEGFTEEEKYKDIFELTEENFEEWVVEAEDPWIVLFTDGMLKKEWKTLAVSLRGIVWFGMVHRLQQEDLLDEIDFNVRKNPPARVYPYGGGKTAKWTDVQTPREAKEIAVNSLPEVTTELDPQLLNNFLYDSYMMHPSAFPAIFITDKETPPVFKSIALHYKRYFNFGVIRNPDPSYLETLKYDLGIPGFLVLVSDEYVDSYGSEDQDTEYTFQSIGYTVQRQGELNYPNLVKFLYGVNLHYRRTLPGTNMADEEDVLRMEEVMDVEGQRFDVRYMEDLRNIQGLEPDTLAKGIRVRGDARKSRNEL</sequence>
<dbReference type="Gene3D" id="3.40.30.10">
    <property type="entry name" value="Glutaredoxin"/>
    <property type="match status" value="1"/>
</dbReference>
<evidence type="ECO:0000313" key="1">
    <source>
        <dbReference type="EnsemblMetazoa" id="XP_038049515.1"/>
    </source>
</evidence>
<keyword evidence="2" id="KW-1185">Reference proteome</keyword>
<dbReference type="EnsemblMetazoa" id="XM_038193587.1">
    <property type="protein sequence ID" value="XP_038049515.1"/>
    <property type="gene ID" value="LOC119723083"/>
</dbReference>
<dbReference type="InterPro" id="IPR036249">
    <property type="entry name" value="Thioredoxin-like_sf"/>
</dbReference>
<evidence type="ECO:0000313" key="2">
    <source>
        <dbReference type="Proteomes" id="UP000887568"/>
    </source>
</evidence>
<dbReference type="RefSeq" id="XP_038049515.1">
    <property type="nucleotide sequence ID" value="XM_038193587.1"/>
</dbReference>
<dbReference type="PANTHER" id="PTHR45184:SF1">
    <property type="entry name" value="DNAJ PROTEIN ERDJ3A"/>
    <property type="match status" value="1"/>
</dbReference>
<dbReference type="SUPFAM" id="SSF52833">
    <property type="entry name" value="Thioredoxin-like"/>
    <property type="match status" value="1"/>
</dbReference>
<dbReference type="RefSeq" id="XP_038049513.1">
    <property type="nucleotide sequence ID" value="XM_038193585.1"/>
</dbReference>
<organism evidence="1 2">
    <name type="scientific">Patiria miniata</name>
    <name type="common">Bat star</name>
    <name type="synonym">Asterina miniata</name>
    <dbReference type="NCBI Taxonomy" id="46514"/>
    <lineage>
        <taxon>Eukaryota</taxon>
        <taxon>Metazoa</taxon>
        <taxon>Echinodermata</taxon>
        <taxon>Eleutherozoa</taxon>
        <taxon>Asterozoa</taxon>
        <taxon>Asteroidea</taxon>
        <taxon>Valvatacea</taxon>
        <taxon>Valvatida</taxon>
        <taxon>Asterinidae</taxon>
        <taxon>Patiria</taxon>
    </lineage>
</organism>
<dbReference type="GeneID" id="119723083"/>
<dbReference type="RefSeq" id="XP_038049518.1">
    <property type="nucleotide sequence ID" value="XM_038193590.1"/>
</dbReference>
<reference evidence="1" key="1">
    <citation type="submission" date="2022-11" db="UniProtKB">
        <authorList>
            <consortium name="EnsemblMetazoa"/>
        </authorList>
    </citation>
    <scope>IDENTIFICATION</scope>
</reference>
<dbReference type="EnsemblMetazoa" id="XM_038193588.1">
    <property type="protein sequence ID" value="XP_038049516.1"/>
    <property type="gene ID" value="LOC119723083"/>
</dbReference>
<proteinExistence type="predicted"/>
<dbReference type="PANTHER" id="PTHR45184">
    <property type="entry name" value="DNAJ PROTEIN ERDJ3A"/>
    <property type="match status" value="1"/>
</dbReference>
<dbReference type="RefSeq" id="XP_038049517.1">
    <property type="nucleotide sequence ID" value="XM_038193589.1"/>
</dbReference>
<dbReference type="InterPro" id="IPR052842">
    <property type="entry name" value="ER_Co-chaperone"/>
</dbReference>
<dbReference type="EnsemblMetazoa" id="XM_038193585.1">
    <property type="protein sequence ID" value="XP_038049513.1"/>
    <property type="gene ID" value="LOC119723083"/>
</dbReference>
<dbReference type="OrthoDB" id="10043133at2759"/>
<dbReference type="AlphaFoldDB" id="A0A913ZEX8"/>
<dbReference type="OMA" id="PWIVIFH"/>
<name>A0A913ZEX8_PATMI</name>
<protein>
    <submittedName>
        <fullName evidence="1">Uncharacterized protein</fullName>
    </submittedName>
</protein>
<dbReference type="EnsemblMetazoa" id="XM_038193589.1">
    <property type="protein sequence ID" value="XP_038049517.1"/>
    <property type="gene ID" value="LOC119723083"/>
</dbReference>
<dbReference type="EnsemblMetazoa" id="XM_038193590.1">
    <property type="protein sequence ID" value="XP_038049518.1"/>
    <property type="gene ID" value="LOC119723083"/>
</dbReference>
<accession>A0A913ZEX8</accession>
<dbReference type="Proteomes" id="UP000887568">
    <property type="component" value="Unplaced"/>
</dbReference>
<dbReference type="RefSeq" id="XP_038049516.1">
    <property type="nucleotide sequence ID" value="XM_038193588.1"/>
</dbReference>